<keyword evidence="3" id="KW-1185">Reference proteome</keyword>
<keyword evidence="1" id="KW-0812">Transmembrane</keyword>
<sequence>MENEFFLRGRKYKFFLWFHLIMSGLYLIFLLIIVWFYYRFTELADKSTCEPILLERQAEIYRSDYNLAFFYLAVNTILALIIKKRFKHTKEILNFYSIIILGFCFVSLIKGAISDIQSDTFNFFRLIGCIFFIIMVFYFYYLNIDKFRSKKRQPDNIDFIGTHNE</sequence>
<evidence type="ECO:0000313" key="3">
    <source>
        <dbReference type="Proteomes" id="UP000618240"/>
    </source>
</evidence>
<evidence type="ECO:0000313" key="2">
    <source>
        <dbReference type="EMBL" id="MCA6065821.1"/>
    </source>
</evidence>
<dbReference type="RefSeq" id="WP_225685751.1">
    <property type="nucleotide sequence ID" value="NZ_JAERSE020000001.1"/>
</dbReference>
<dbReference type="Proteomes" id="UP000618240">
    <property type="component" value="Unassembled WGS sequence"/>
</dbReference>
<keyword evidence="1" id="KW-0472">Membrane</keyword>
<feature type="transmembrane region" description="Helical" evidence="1">
    <location>
        <begin position="65"/>
        <end position="82"/>
    </location>
</feature>
<accession>A0ABS7ZZD1</accession>
<name>A0ABS7ZZD1_9FLAO</name>
<comment type="caution">
    <text evidence="2">The sequence shown here is derived from an EMBL/GenBank/DDBJ whole genome shotgun (WGS) entry which is preliminary data.</text>
</comment>
<dbReference type="EMBL" id="JAERSE020000001">
    <property type="protein sequence ID" value="MCA6065821.1"/>
    <property type="molecule type" value="Genomic_DNA"/>
</dbReference>
<proteinExistence type="predicted"/>
<reference evidence="2 3" key="1">
    <citation type="submission" date="2021-09" db="EMBL/GenBank/DDBJ databases">
        <title>Genome sequencing and assembly of Chryseobacterium sp. RG1.</title>
        <authorList>
            <person name="Chhetri G."/>
        </authorList>
    </citation>
    <scope>NUCLEOTIDE SEQUENCE [LARGE SCALE GENOMIC DNA]</scope>
    <source>
        <strain evidence="2 3">RG1</strain>
    </source>
</reference>
<gene>
    <name evidence="2" type="ORF">JI747_001440</name>
</gene>
<protein>
    <submittedName>
        <fullName evidence="2">Uncharacterized protein</fullName>
    </submittedName>
</protein>
<feature type="transmembrane region" description="Helical" evidence="1">
    <location>
        <begin position="94"/>
        <end position="111"/>
    </location>
</feature>
<keyword evidence="1" id="KW-1133">Transmembrane helix</keyword>
<feature type="transmembrane region" description="Helical" evidence="1">
    <location>
        <begin position="123"/>
        <end position="142"/>
    </location>
</feature>
<feature type="transmembrane region" description="Helical" evidence="1">
    <location>
        <begin position="14"/>
        <end position="38"/>
    </location>
</feature>
<organism evidence="2 3">
    <name type="scientific">Chryseobacterium tagetis</name>
    <dbReference type="NCBI Taxonomy" id="2801334"/>
    <lineage>
        <taxon>Bacteria</taxon>
        <taxon>Pseudomonadati</taxon>
        <taxon>Bacteroidota</taxon>
        <taxon>Flavobacteriia</taxon>
        <taxon>Flavobacteriales</taxon>
        <taxon>Weeksellaceae</taxon>
        <taxon>Chryseobacterium group</taxon>
        <taxon>Chryseobacterium</taxon>
    </lineage>
</organism>
<evidence type="ECO:0000256" key="1">
    <source>
        <dbReference type="SAM" id="Phobius"/>
    </source>
</evidence>